<evidence type="ECO:0000313" key="3">
    <source>
        <dbReference type="Proteomes" id="UP001175211"/>
    </source>
</evidence>
<feature type="region of interest" description="Disordered" evidence="1">
    <location>
        <begin position="95"/>
        <end position="115"/>
    </location>
</feature>
<proteinExistence type="predicted"/>
<sequence>MFMGLLSGVSLEEGQEKSGGMIKYLPFTLRIHVLGTDPFGNIQWNYTIALTQRWPYYDRKKKSELSGRGQTWGTKRVRRVIRRNRMAVHPRYNRSTEAGIGPSEITPGQHNDRQTKFSRCREDGVQVEEGAERLEKMLVPTMMHLMVDEQRGSTQTQSNRIRENCSRDRHGVGRGRERCNLSRWSWRGAVKIELVNGISAVNLQDLQESREGNEVSAAAIAVHRWKLYKDDDKL</sequence>
<dbReference type="AlphaFoldDB" id="A0AA39JCJ4"/>
<dbReference type="RefSeq" id="XP_060323270.1">
    <property type="nucleotide sequence ID" value="XM_060480431.1"/>
</dbReference>
<keyword evidence="3" id="KW-1185">Reference proteome</keyword>
<protein>
    <submittedName>
        <fullName evidence="2">Uncharacterized protein</fullName>
    </submittedName>
</protein>
<accession>A0AA39JCJ4</accession>
<dbReference type="Proteomes" id="UP001175211">
    <property type="component" value="Unassembled WGS sequence"/>
</dbReference>
<comment type="caution">
    <text evidence="2">The sequence shown here is derived from an EMBL/GenBank/DDBJ whole genome shotgun (WGS) entry which is preliminary data.</text>
</comment>
<organism evidence="2 3">
    <name type="scientific">Armillaria tabescens</name>
    <name type="common">Ringless honey mushroom</name>
    <name type="synonym">Agaricus tabescens</name>
    <dbReference type="NCBI Taxonomy" id="1929756"/>
    <lineage>
        <taxon>Eukaryota</taxon>
        <taxon>Fungi</taxon>
        <taxon>Dikarya</taxon>
        <taxon>Basidiomycota</taxon>
        <taxon>Agaricomycotina</taxon>
        <taxon>Agaricomycetes</taxon>
        <taxon>Agaricomycetidae</taxon>
        <taxon>Agaricales</taxon>
        <taxon>Marasmiineae</taxon>
        <taxon>Physalacriaceae</taxon>
        <taxon>Desarmillaria</taxon>
    </lineage>
</organism>
<dbReference type="EMBL" id="JAUEPS010000084">
    <property type="protein sequence ID" value="KAK0439485.1"/>
    <property type="molecule type" value="Genomic_DNA"/>
</dbReference>
<reference evidence="2" key="1">
    <citation type="submission" date="2023-06" db="EMBL/GenBank/DDBJ databases">
        <authorList>
            <consortium name="Lawrence Berkeley National Laboratory"/>
            <person name="Ahrendt S."/>
            <person name="Sahu N."/>
            <person name="Indic B."/>
            <person name="Wong-Bajracharya J."/>
            <person name="Merenyi Z."/>
            <person name="Ke H.-M."/>
            <person name="Monk M."/>
            <person name="Kocsube S."/>
            <person name="Drula E."/>
            <person name="Lipzen A."/>
            <person name="Balint B."/>
            <person name="Henrissat B."/>
            <person name="Andreopoulos B."/>
            <person name="Martin F.M."/>
            <person name="Harder C.B."/>
            <person name="Rigling D."/>
            <person name="Ford K.L."/>
            <person name="Foster G.D."/>
            <person name="Pangilinan J."/>
            <person name="Papanicolaou A."/>
            <person name="Barry K."/>
            <person name="LaButti K."/>
            <person name="Viragh M."/>
            <person name="Koriabine M."/>
            <person name="Yan M."/>
            <person name="Riley R."/>
            <person name="Champramary S."/>
            <person name="Plett K.L."/>
            <person name="Tsai I.J."/>
            <person name="Slot J."/>
            <person name="Sipos G."/>
            <person name="Plett J."/>
            <person name="Nagy L.G."/>
            <person name="Grigoriev I.V."/>
        </authorList>
    </citation>
    <scope>NUCLEOTIDE SEQUENCE</scope>
    <source>
        <strain evidence="2">CCBAS 213</strain>
    </source>
</reference>
<gene>
    <name evidence="2" type="ORF">EV420DRAFT_1752888</name>
</gene>
<dbReference type="GeneID" id="85363979"/>
<evidence type="ECO:0000256" key="1">
    <source>
        <dbReference type="SAM" id="MobiDB-lite"/>
    </source>
</evidence>
<name>A0AA39JCJ4_ARMTA</name>
<evidence type="ECO:0000313" key="2">
    <source>
        <dbReference type="EMBL" id="KAK0439485.1"/>
    </source>
</evidence>